<name>A0A947D1L4_HYDSH</name>
<evidence type="ECO:0000313" key="2">
    <source>
        <dbReference type="Proteomes" id="UP000748108"/>
    </source>
</evidence>
<comment type="caution">
    <text evidence="1">The sequence shown here is derived from an EMBL/GenBank/DDBJ whole genome shotgun (WGS) entry which is preliminary data.</text>
</comment>
<sequence length="70" mass="7934">MCHRIIDDGLSQMPCLRTVLQKLTTTREYSAPAARARASSSGVGTRRSRLTSYRFLVFDVLFDDGKRRTP</sequence>
<proteinExistence type="predicted"/>
<evidence type="ECO:0000313" key="1">
    <source>
        <dbReference type="EMBL" id="MBT9281178.1"/>
    </source>
</evidence>
<protein>
    <submittedName>
        <fullName evidence="1">Uncharacterized protein</fullName>
    </submittedName>
</protein>
<organism evidence="1 2">
    <name type="scientific">Hydrogenibacillus schlegelii</name>
    <name type="common">Bacillus schlegelii</name>
    <dbReference type="NCBI Taxonomy" id="1484"/>
    <lineage>
        <taxon>Bacteria</taxon>
        <taxon>Bacillati</taxon>
        <taxon>Bacillota</taxon>
        <taxon>Bacilli</taxon>
        <taxon>Bacillales</taxon>
        <taxon>Bacillales Family X. Incertae Sedis</taxon>
        <taxon>Hydrogenibacillus</taxon>
    </lineage>
</organism>
<reference evidence="1" key="1">
    <citation type="journal article" date="2021" name="Microbiology">
        <title>Metagenomic Analysis of the Microbial Community in the Underground Coal Fire Area (Kemerovo Region, Russia) Revealed Predominance of Thermophilic Members of the Phyla Deinococcus-thermus, Aquificae, and Firmicutes.</title>
        <authorList>
            <person name="Kadnikov V."/>
            <person name="Mardanov A.V."/>
            <person name="Beletsky A.V."/>
            <person name="Karnachuk O.V."/>
            <person name="Ravin N.V."/>
        </authorList>
    </citation>
    <scope>NUCLEOTIDE SEQUENCE</scope>
    <source>
        <strain evidence="1">RBS10-49</strain>
    </source>
</reference>
<dbReference type="Proteomes" id="UP000748108">
    <property type="component" value="Unassembled WGS sequence"/>
</dbReference>
<accession>A0A947D1L4</accession>
<gene>
    <name evidence="1" type="ORF">KM312_00675</name>
</gene>
<dbReference type="EMBL" id="JAHHQF010000033">
    <property type="protein sequence ID" value="MBT9281178.1"/>
    <property type="molecule type" value="Genomic_DNA"/>
</dbReference>
<feature type="non-terminal residue" evidence="1">
    <location>
        <position position="70"/>
    </location>
</feature>
<dbReference type="AlphaFoldDB" id="A0A947D1L4"/>